<evidence type="ECO:0000313" key="1">
    <source>
        <dbReference type="EMBL" id="KRG77815.1"/>
    </source>
</evidence>
<evidence type="ECO:0000313" key="2">
    <source>
        <dbReference type="Proteomes" id="UP000050956"/>
    </source>
</evidence>
<feature type="non-terminal residue" evidence="1">
    <location>
        <position position="1"/>
    </location>
</feature>
<name>A0A0R0DHP0_9GAMM</name>
<protein>
    <submittedName>
        <fullName evidence="1">Uncharacterized protein</fullName>
    </submittedName>
</protein>
<sequence length="63" mass="6718">AAAAAAGHPPASPSRCVLFQQRPWEPQPGSAAASVQPDAVQLRKRSRQCEASSGLCQRRFRAC</sequence>
<proteinExistence type="predicted"/>
<organism evidence="1 2">
    <name type="scientific">Stenotrophomonas ginsengisoli</name>
    <dbReference type="NCBI Taxonomy" id="336566"/>
    <lineage>
        <taxon>Bacteria</taxon>
        <taxon>Pseudomonadati</taxon>
        <taxon>Pseudomonadota</taxon>
        <taxon>Gammaproteobacteria</taxon>
        <taxon>Lysobacterales</taxon>
        <taxon>Lysobacteraceae</taxon>
        <taxon>Stenotrophomonas</taxon>
    </lineage>
</organism>
<gene>
    <name evidence="1" type="ORF">ABB30_06860</name>
</gene>
<dbReference type="Proteomes" id="UP000050956">
    <property type="component" value="Unassembled WGS sequence"/>
</dbReference>
<dbReference type="EMBL" id="LDJM01000016">
    <property type="protein sequence ID" value="KRG77815.1"/>
    <property type="molecule type" value="Genomic_DNA"/>
</dbReference>
<reference evidence="1 2" key="1">
    <citation type="submission" date="2015-05" db="EMBL/GenBank/DDBJ databases">
        <title>Genome sequencing and analysis of members of genus Stenotrophomonas.</title>
        <authorList>
            <person name="Patil P.P."/>
            <person name="Midha S."/>
            <person name="Patil P.B."/>
        </authorList>
    </citation>
    <scope>NUCLEOTIDE SEQUENCE [LARGE SCALE GENOMIC DNA]</scope>
    <source>
        <strain evidence="1 2">DSM 24757</strain>
    </source>
</reference>
<comment type="caution">
    <text evidence="1">The sequence shown here is derived from an EMBL/GenBank/DDBJ whole genome shotgun (WGS) entry which is preliminary data.</text>
</comment>
<dbReference type="AlphaFoldDB" id="A0A0R0DHP0"/>
<keyword evidence="2" id="KW-1185">Reference proteome</keyword>
<accession>A0A0R0DHP0</accession>